<dbReference type="SUPFAM" id="SSF56219">
    <property type="entry name" value="DNase I-like"/>
    <property type="match status" value="1"/>
</dbReference>
<protein>
    <submittedName>
        <fullName evidence="2">Putative outcast ele5 orf1-h 1e-40-j 4</fullName>
    </submittedName>
</protein>
<feature type="non-terminal residue" evidence="2">
    <location>
        <position position="1"/>
    </location>
</feature>
<evidence type="ECO:0000313" key="2">
    <source>
        <dbReference type="EMBL" id="JAA93075.1"/>
    </source>
</evidence>
<dbReference type="InterPro" id="IPR043502">
    <property type="entry name" value="DNA/RNA_pol_sf"/>
</dbReference>
<name>T1DCM0_9DIPT</name>
<feature type="domain" description="Reverse transcriptase" evidence="1">
    <location>
        <begin position="445"/>
        <end position="719"/>
    </location>
</feature>
<dbReference type="GO" id="GO:0071897">
    <property type="term" value="P:DNA biosynthetic process"/>
    <property type="evidence" value="ECO:0007669"/>
    <property type="project" value="UniProtKB-ARBA"/>
</dbReference>
<dbReference type="CDD" id="cd09077">
    <property type="entry name" value="R1-I-EN"/>
    <property type="match status" value="1"/>
</dbReference>
<dbReference type="EMBL" id="GALA01001777">
    <property type="protein sequence ID" value="JAA93075.1"/>
    <property type="molecule type" value="mRNA"/>
</dbReference>
<dbReference type="InterPro" id="IPR005135">
    <property type="entry name" value="Endo/exonuclease/phosphatase"/>
</dbReference>
<dbReference type="PROSITE" id="PS50878">
    <property type="entry name" value="RT_POL"/>
    <property type="match status" value="1"/>
</dbReference>
<dbReference type="Gene3D" id="3.60.10.10">
    <property type="entry name" value="Endonuclease/exonuclease/phosphatase"/>
    <property type="match status" value="1"/>
</dbReference>
<dbReference type="PANTHER" id="PTHR19446">
    <property type="entry name" value="REVERSE TRANSCRIPTASES"/>
    <property type="match status" value="1"/>
</dbReference>
<organism evidence="2">
    <name type="scientific">Psorophora albipes</name>
    <dbReference type="NCBI Taxonomy" id="869069"/>
    <lineage>
        <taxon>Eukaryota</taxon>
        <taxon>Metazoa</taxon>
        <taxon>Ecdysozoa</taxon>
        <taxon>Arthropoda</taxon>
        <taxon>Hexapoda</taxon>
        <taxon>Insecta</taxon>
        <taxon>Pterygota</taxon>
        <taxon>Neoptera</taxon>
        <taxon>Endopterygota</taxon>
        <taxon>Diptera</taxon>
        <taxon>Nematocera</taxon>
        <taxon>Culicoidea</taxon>
        <taxon>Culicidae</taxon>
        <taxon>Culicinae</taxon>
        <taxon>Aedini</taxon>
        <taxon>Psorophora</taxon>
    </lineage>
</organism>
<accession>T1DCM0</accession>
<dbReference type="InterPro" id="IPR000477">
    <property type="entry name" value="RT_dom"/>
</dbReference>
<evidence type="ECO:0000259" key="1">
    <source>
        <dbReference type="PROSITE" id="PS50878"/>
    </source>
</evidence>
<sequence length="987" mass="111972">VEVTQINLNHCDIAQQLLWQSTTETRCDVAIIAEPYRVPPDNGNWVADREGKAAIQVMGRFPIQEVVARADGFVIAKINGVFMCSCYAPPSWELDVFNRMLDVLTEELIGRRPVVIGGDFNAWAVDWGSKRTNSRGRSLLEALAKLEVTLANNGSTSTFRNTRGRESIIDVTFCSPSLLEGMNWRVSEEYTNSDHQAIRYSIGQRSPVVIPRPRTCVRRWKTQHFDSDLFVEALLASRVPAYLNADELTETLTRACDTTMPRKLEPRNKRKPAYWWNEAISVLRASCFRARRRAQRARSEADREERREVYREARAALKREIKLSKSNCFKELCRDADNNPWGDAYRVAMAKLKGPATPAELCPVKLKAIVEGLFPEHAATIWPPTPYGEQEADNAEDRQISNEELMVIAKGLKVKKAPGPDGIPNVALKVAIQAFPDMFRVVLQKCLDEGLFPDRWKIQKLVLLPKPGKPPGDPSSFRPICLLDTLGKLLERVLLNRLTKYTESEQGLSSMQFGFRKGRSTVDAIRTVVESAEKAYRQRRRGNRYCAVVTIDVKNAFNSASWEAIAAALHRMRVPEYLCRILGSYFQNRLLIYSTAEGQRSLKVTAGVPQGSILGPTLWNAMYDGVLTLKLPVGVKIVGFADDVVLTVTGESLEEVEMLTTEALVTIGNWMEEAKLKIAHHKTEVLMVSNRKAVQQTQIVVGEHVIASKLELKYLGVMIDHRLKFNSHVEYACEKAAKAINALARIMPNSYGPRSSKRRLLASVSSSMLRYGGPAWISALQTKQNRRELSSTFRLMAMRVVSAYRTISSEAACVIAGMIPINITLAEDSECYMQREIRGIRRRARAASMARWQQEWDSTEKGRWTHRLIPNLSTWTNRKHGEVDFYLTQFLSGHGCFRQYLHRFRHAGSPLCPECNDVEETAEHVIFDCPRFEAARREMPALTADNIVAEMCREEDTWNAVCRTVRQIMSELQRKWRSDQRRSNDRQ</sequence>
<dbReference type="AlphaFoldDB" id="T1DCM0"/>
<dbReference type="GO" id="GO:0003824">
    <property type="term" value="F:catalytic activity"/>
    <property type="evidence" value="ECO:0007669"/>
    <property type="project" value="InterPro"/>
</dbReference>
<dbReference type="Pfam" id="PF14529">
    <property type="entry name" value="Exo_endo_phos_2"/>
    <property type="match status" value="1"/>
</dbReference>
<proteinExistence type="evidence at transcript level"/>
<reference evidence="2" key="1">
    <citation type="journal article" date="2013" name="BMC Genomics">
        <title>A deep insight into the sialotranscriptome of the mosquito, Psorophora albipes.</title>
        <authorList>
            <person name="Chagas A.C."/>
            <person name="Calvo E."/>
            <person name="Rios-Velasquez C.M."/>
            <person name="Pessoa F.A."/>
            <person name="Medeiros J.F."/>
            <person name="Ribeiro J.M."/>
        </authorList>
    </citation>
    <scope>NUCLEOTIDE SEQUENCE</scope>
</reference>
<dbReference type="Pfam" id="PF00078">
    <property type="entry name" value="RVT_1"/>
    <property type="match status" value="1"/>
</dbReference>
<dbReference type="InterPro" id="IPR036691">
    <property type="entry name" value="Endo/exonu/phosph_ase_sf"/>
</dbReference>
<dbReference type="SUPFAM" id="SSF56672">
    <property type="entry name" value="DNA/RNA polymerases"/>
    <property type="match status" value="1"/>
</dbReference>
<dbReference type="CDD" id="cd01650">
    <property type="entry name" value="RT_nLTR_like"/>
    <property type="match status" value="1"/>
</dbReference>